<reference evidence="2" key="1">
    <citation type="journal article" date="2019" name="Sci. Rep.">
        <title>Draft genome of Tanacetum cinerariifolium, the natural source of mosquito coil.</title>
        <authorList>
            <person name="Yamashiro T."/>
            <person name="Shiraishi A."/>
            <person name="Satake H."/>
            <person name="Nakayama K."/>
        </authorList>
    </citation>
    <scope>NUCLEOTIDE SEQUENCE</scope>
</reference>
<comment type="caution">
    <text evidence="2">The sequence shown here is derived from an EMBL/GenBank/DDBJ whole genome shotgun (WGS) entry which is preliminary data.</text>
</comment>
<sequence>MSRTVPPIPPPFGTTSGNTGSPNPNRVDTMPTNETINTTTTPNNEKGNSEKVLIAESFDWDEESVSSKNEGTTKIRASIAFAEDEPYVGKADARSSQWVDITMKKLHRLLSITDGDEKKHVLDYTHVDLHYVEDQRKNFLNKFNLFKQELSLHKFEVCLESKEMKEYYFVVERDAWLRGESGFDIGVSEFTLSSLDVLQGFSFFLQMGLTLILATLDGLDVGLLGDVIGEDDCDDDG</sequence>
<evidence type="ECO:0008006" key="3">
    <source>
        <dbReference type="Google" id="ProtNLM"/>
    </source>
</evidence>
<evidence type="ECO:0000313" key="2">
    <source>
        <dbReference type="EMBL" id="GEU48609.1"/>
    </source>
</evidence>
<organism evidence="2">
    <name type="scientific">Tanacetum cinerariifolium</name>
    <name type="common">Dalmatian daisy</name>
    <name type="synonym">Chrysanthemum cinerariifolium</name>
    <dbReference type="NCBI Taxonomy" id="118510"/>
    <lineage>
        <taxon>Eukaryota</taxon>
        <taxon>Viridiplantae</taxon>
        <taxon>Streptophyta</taxon>
        <taxon>Embryophyta</taxon>
        <taxon>Tracheophyta</taxon>
        <taxon>Spermatophyta</taxon>
        <taxon>Magnoliopsida</taxon>
        <taxon>eudicotyledons</taxon>
        <taxon>Gunneridae</taxon>
        <taxon>Pentapetalae</taxon>
        <taxon>asterids</taxon>
        <taxon>campanulids</taxon>
        <taxon>Asterales</taxon>
        <taxon>Asteraceae</taxon>
        <taxon>Asteroideae</taxon>
        <taxon>Anthemideae</taxon>
        <taxon>Anthemidinae</taxon>
        <taxon>Tanacetum</taxon>
    </lineage>
</organism>
<dbReference type="AlphaFoldDB" id="A0A6L2KI66"/>
<feature type="compositionally biased region" description="Polar residues" evidence="1">
    <location>
        <begin position="13"/>
        <end position="26"/>
    </location>
</feature>
<dbReference type="EMBL" id="BKCJ010002445">
    <property type="protein sequence ID" value="GEU48609.1"/>
    <property type="molecule type" value="Genomic_DNA"/>
</dbReference>
<name>A0A6L2KI66_TANCI</name>
<feature type="region of interest" description="Disordered" evidence="1">
    <location>
        <begin position="1"/>
        <end position="48"/>
    </location>
</feature>
<feature type="compositionally biased region" description="Pro residues" evidence="1">
    <location>
        <begin position="1"/>
        <end position="12"/>
    </location>
</feature>
<protein>
    <recommendedName>
        <fullName evidence="3">Retrovirus-related Pol polyprotein from transposon TNT 1-94</fullName>
    </recommendedName>
</protein>
<accession>A0A6L2KI66</accession>
<evidence type="ECO:0000256" key="1">
    <source>
        <dbReference type="SAM" id="MobiDB-lite"/>
    </source>
</evidence>
<gene>
    <name evidence="2" type="ORF">Tci_020587</name>
</gene>
<proteinExistence type="predicted"/>
<feature type="compositionally biased region" description="Low complexity" evidence="1">
    <location>
        <begin position="29"/>
        <end position="45"/>
    </location>
</feature>